<dbReference type="PANTHER" id="PTHR10804:SF11">
    <property type="entry name" value="PROLIFERATION-ASSOCIATED PROTEIN 2G4"/>
    <property type="match status" value="1"/>
</dbReference>
<comment type="similarity">
    <text evidence="1">Belongs to the peptidase M24 family.</text>
</comment>
<keyword evidence="3" id="KW-1185">Reference proteome</keyword>
<proteinExistence type="inferred from homology"/>
<dbReference type="SUPFAM" id="SSF55920">
    <property type="entry name" value="Creatinase/aminopeptidase"/>
    <property type="match status" value="1"/>
</dbReference>
<dbReference type="Gene3D" id="3.90.230.10">
    <property type="entry name" value="Creatinase/methionine aminopeptidase superfamily"/>
    <property type="match status" value="1"/>
</dbReference>
<name>A0ABQ4YQ66_9ASTR</name>
<gene>
    <name evidence="2" type="ORF">Tco_0729452</name>
</gene>
<reference evidence="2" key="1">
    <citation type="journal article" date="2022" name="Int. J. Mol. Sci.">
        <title>Draft Genome of Tanacetum Coccineum: Genomic Comparison of Closely Related Tanacetum-Family Plants.</title>
        <authorList>
            <person name="Yamashiro T."/>
            <person name="Shiraishi A."/>
            <person name="Nakayama K."/>
            <person name="Satake H."/>
        </authorList>
    </citation>
    <scope>NUCLEOTIDE SEQUENCE</scope>
</reference>
<dbReference type="PANTHER" id="PTHR10804">
    <property type="entry name" value="PROTEASE FAMILY M24 METHIONYL AMINOPEPTIDASE, AMINOPEPTIDASE P"/>
    <property type="match status" value="1"/>
</dbReference>
<protein>
    <submittedName>
        <fullName evidence="2">ERBB-3 binding protein 1</fullName>
    </submittedName>
</protein>
<evidence type="ECO:0000313" key="3">
    <source>
        <dbReference type="Proteomes" id="UP001151760"/>
    </source>
</evidence>
<dbReference type="Proteomes" id="UP001151760">
    <property type="component" value="Unassembled WGS sequence"/>
</dbReference>
<evidence type="ECO:0000256" key="1">
    <source>
        <dbReference type="ARBA" id="ARBA00007319"/>
    </source>
</evidence>
<comment type="caution">
    <text evidence="2">The sequence shown here is derived from an EMBL/GenBank/DDBJ whole genome shotgun (WGS) entry which is preliminary data.</text>
</comment>
<reference evidence="2" key="2">
    <citation type="submission" date="2022-01" db="EMBL/GenBank/DDBJ databases">
        <authorList>
            <person name="Yamashiro T."/>
            <person name="Shiraishi A."/>
            <person name="Satake H."/>
            <person name="Nakayama K."/>
        </authorList>
    </citation>
    <scope>NUCLEOTIDE SEQUENCE</scope>
</reference>
<dbReference type="EMBL" id="BQNB010010607">
    <property type="protein sequence ID" value="GJS79571.1"/>
    <property type="molecule type" value="Genomic_DNA"/>
</dbReference>
<accession>A0ABQ4YQ66</accession>
<sequence length="189" mass="21092">MDVDDQLAKAFVSDEPISSAHLKVVTPPYGAWTEYVSGGVTLLSISSTKHKERPLRWVQCLVVTNVRHPLESSFQKAPSDMDCHIDGCIAVVAHTYVLLQGSPGIITRPRPLFRCDPIWGCYNIFAANTVAEVALRLVRLGNMNYEVTETIQKVATAYDCRMVENVVSHQLTHFVIDGESHQQVRPDIM</sequence>
<dbReference type="InterPro" id="IPR047113">
    <property type="entry name" value="PA2G4/ARX1"/>
</dbReference>
<dbReference type="InterPro" id="IPR036005">
    <property type="entry name" value="Creatinase/aminopeptidase-like"/>
</dbReference>
<evidence type="ECO:0000313" key="2">
    <source>
        <dbReference type="EMBL" id="GJS79571.1"/>
    </source>
</evidence>
<organism evidence="2 3">
    <name type="scientific">Tanacetum coccineum</name>
    <dbReference type="NCBI Taxonomy" id="301880"/>
    <lineage>
        <taxon>Eukaryota</taxon>
        <taxon>Viridiplantae</taxon>
        <taxon>Streptophyta</taxon>
        <taxon>Embryophyta</taxon>
        <taxon>Tracheophyta</taxon>
        <taxon>Spermatophyta</taxon>
        <taxon>Magnoliopsida</taxon>
        <taxon>eudicotyledons</taxon>
        <taxon>Gunneridae</taxon>
        <taxon>Pentapetalae</taxon>
        <taxon>asterids</taxon>
        <taxon>campanulids</taxon>
        <taxon>Asterales</taxon>
        <taxon>Asteraceae</taxon>
        <taxon>Asteroideae</taxon>
        <taxon>Anthemideae</taxon>
        <taxon>Anthemidinae</taxon>
        <taxon>Tanacetum</taxon>
    </lineage>
</organism>